<dbReference type="EMBL" id="QGKY02001015">
    <property type="protein sequence ID" value="KAF2570257.1"/>
    <property type="molecule type" value="Genomic_DNA"/>
</dbReference>
<protein>
    <recommendedName>
        <fullName evidence="1">Reverse transcriptase zinc-binding domain-containing protein</fullName>
    </recommendedName>
</protein>
<reference evidence="2" key="1">
    <citation type="submission" date="2019-12" db="EMBL/GenBank/DDBJ databases">
        <title>Genome sequencing and annotation of Brassica cretica.</title>
        <authorList>
            <person name="Studholme D.J."/>
            <person name="Sarris P.F."/>
        </authorList>
    </citation>
    <scope>NUCLEOTIDE SEQUENCE</scope>
    <source>
        <strain evidence="2">PFS-102/07</strain>
        <tissue evidence="2">Leaf</tissue>
    </source>
</reference>
<dbReference type="AlphaFoldDB" id="A0A8S9INE2"/>
<name>A0A8S9INE2_BRACR</name>
<gene>
    <name evidence="2" type="ORF">F2Q70_00001671</name>
</gene>
<dbReference type="InterPro" id="IPR026960">
    <property type="entry name" value="RVT-Znf"/>
</dbReference>
<evidence type="ECO:0000259" key="1">
    <source>
        <dbReference type="Pfam" id="PF13966"/>
    </source>
</evidence>
<organism evidence="2">
    <name type="scientific">Brassica cretica</name>
    <name type="common">Mustard</name>
    <dbReference type="NCBI Taxonomy" id="69181"/>
    <lineage>
        <taxon>Eukaryota</taxon>
        <taxon>Viridiplantae</taxon>
        <taxon>Streptophyta</taxon>
        <taxon>Embryophyta</taxon>
        <taxon>Tracheophyta</taxon>
        <taxon>Spermatophyta</taxon>
        <taxon>Magnoliopsida</taxon>
        <taxon>eudicotyledons</taxon>
        <taxon>Gunneridae</taxon>
        <taxon>Pentapetalae</taxon>
        <taxon>rosids</taxon>
        <taxon>malvids</taxon>
        <taxon>Brassicales</taxon>
        <taxon>Brassicaceae</taxon>
        <taxon>Brassiceae</taxon>
        <taxon>Brassica</taxon>
    </lineage>
</organism>
<dbReference type="Pfam" id="PF13966">
    <property type="entry name" value="zf-RVT"/>
    <property type="match status" value="1"/>
</dbReference>
<accession>A0A8S9INE2</accession>
<feature type="domain" description="Reverse transcriptase zinc-binding" evidence="1">
    <location>
        <begin position="1"/>
        <end position="45"/>
    </location>
</feature>
<proteinExistence type="predicted"/>
<comment type="caution">
    <text evidence="2">The sequence shown here is derived from an EMBL/GenBank/DDBJ whole genome shotgun (WGS) entry which is preliminary data.</text>
</comment>
<sequence>MVWLTFKERLSTGVRMRDWGIEQGCVYYGERNEDRDHLLFACPHTFTVCMNVAERLLGATITLDWEDTITTLLQSARNRLDTVLLRLVFQTSIYVWLTFKETIHWKRLLGATITPDWEDTITTLLQSARNRLDTILLRLVFQTSIYVQWKERRHGSAFVSVDMTTRAIGKLVKNHISSLKYMGES</sequence>
<evidence type="ECO:0000313" key="2">
    <source>
        <dbReference type="EMBL" id="KAF2570257.1"/>
    </source>
</evidence>